<gene>
    <name evidence="1" type="ORF">S03H2_43142</name>
</gene>
<protein>
    <recommendedName>
        <fullName evidence="2">Integrase catalytic domain-containing protein</fullName>
    </recommendedName>
</protein>
<organism evidence="1">
    <name type="scientific">marine sediment metagenome</name>
    <dbReference type="NCBI Taxonomy" id="412755"/>
    <lineage>
        <taxon>unclassified sequences</taxon>
        <taxon>metagenomes</taxon>
        <taxon>ecological metagenomes</taxon>
    </lineage>
</organism>
<dbReference type="AlphaFoldDB" id="X1HF24"/>
<proteinExistence type="predicted"/>
<evidence type="ECO:0008006" key="2">
    <source>
        <dbReference type="Google" id="ProtNLM"/>
    </source>
</evidence>
<comment type="caution">
    <text evidence="1">The sequence shown here is derived from an EMBL/GenBank/DDBJ whole genome shotgun (WGS) entry which is preliminary data.</text>
</comment>
<dbReference type="EMBL" id="BARU01026886">
    <property type="protein sequence ID" value="GAH67982.1"/>
    <property type="molecule type" value="Genomic_DNA"/>
</dbReference>
<accession>X1HF24</accession>
<name>X1HF24_9ZZZZ</name>
<sequence>MLYMGFADERSLTYTTLFAQYLNWHLVKCGVDLSSTVRQTDNGSEHIGSWNAKGPSAYTRAIESVKGQIHKTIYPGAHRYQSDVETVHNLVEMEFYEIEEFENRGDFLNKAYSYQLFFNLVPPNTYKENQTPWQITSKKKPTLSIEIAKIPPIFLDDLLLKKLDFSTKVGYDVSSVPSRVQITPYSHHRCSTHNSEHGNVSVMVVEDVYYLTGALC</sequence>
<feature type="non-terminal residue" evidence="1">
    <location>
        <position position="216"/>
    </location>
</feature>
<evidence type="ECO:0000313" key="1">
    <source>
        <dbReference type="EMBL" id="GAH67982.1"/>
    </source>
</evidence>
<reference evidence="1" key="1">
    <citation type="journal article" date="2014" name="Front. Microbiol.">
        <title>High frequency of phylogenetically diverse reductive dehalogenase-homologous genes in deep subseafloor sedimentary metagenomes.</title>
        <authorList>
            <person name="Kawai M."/>
            <person name="Futagami T."/>
            <person name="Toyoda A."/>
            <person name="Takaki Y."/>
            <person name="Nishi S."/>
            <person name="Hori S."/>
            <person name="Arai W."/>
            <person name="Tsubouchi T."/>
            <person name="Morono Y."/>
            <person name="Uchiyama I."/>
            <person name="Ito T."/>
            <person name="Fujiyama A."/>
            <person name="Inagaki F."/>
            <person name="Takami H."/>
        </authorList>
    </citation>
    <scope>NUCLEOTIDE SEQUENCE</scope>
    <source>
        <strain evidence="1">Expedition CK06-06</strain>
    </source>
</reference>